<comment type="similarity">
    <text evidence="1">Belongs to the ATP-dependent AMP-binding enzyme family.</text>
</comment>
<dbReference type="SUPFAM" id="SSF56801">
    <property type="entry name" value="Acetyl-CoA synthetase-like"/>
    <property type="match status" value="1"/>
</dbReference>
<comment type="caution">
    <text evidence="8">The sequence shown here is derived from an EMBL/GenBank/DDBJ whole genome shotgun (WGS) entry which is preliminary data.</text>
</comment>
<dbReference type="GO" id="GO:0005524">
    <property type="term" value="F:ATP binding"/>
    <property type="evidence" value="ECO:0007669"/>
    <property type="project" value="UniProtKB-KW"/>
</dbReference>
<organism evidence="8 9">
    <name type="scientific">Ancylostoma caninum</name>
    <name type="common">Dog hookworm</name>
    <dbReference type="NCBI Taxonomy" id="29170"/>
    <lineage>
        <taxon>Eukaryota</taxon>
        <taxon>Metazoa</taxon>
        <taxon>Ecdysozoa</taxon>
        <taxon>Nematoda</taxon>
        <taxon>Chromadorea</taxon>
        <taxon>Rhabditida</taxon>
        <taxon>Rhabditina</taxon>
        <taxon>Rhabditomorpha</taxon>
        <taxon>Strongyloidea</taxon>
        <taxon>Ancylostomatidae</taxon>
        <taxon>Ancylostomatinae</taxon>
        <taxon>Ancylostoma</taxon>
    </lineage>
</organism>
<dbReference type="Proteomes" id="UP000252519">
    <property type="component" value="Unassembled WGS sequence"/>
</dbReference>
<reference evidence="8 9" key="1">
    <citation type="submission" date="2014-10" db="EMBL/GenBank/DDBJ databases">
        <title>Draft genome of the hookworm Ancylostoma caninum.</title>
        <authorList>
            <person name="Mitreva M."/>
        </authorList>
    </citation>
    <scope>NUCLEOTIDE SEQUENCE [LARGE SCALE GENOMIC DNA]</scope>
    <source>
        <strain evidence="8 9">Baltimore</strain>
    </source>
</reference>
<sequence>MGEYHWRSFKEVDRRTNLVASGLSFLGLKKNDNVVIFAETREEWMTTAIGCFKSCFPVVTVYATLGEEAVEFAINEVGAKTVFTSENLLPKVQKAIEDGVHVETVIYFESPDPESSQKYENENAQIISFTQLLNMGKRKLSGCSFPNRRFHRLSE</sequence>
<dbReference type="AlphaFoldDB" id="A0A368GFU6"/>
<dbReference type="GO" id="GO:0004467">
    <property type="term" value="F:long-chain fatty acid-CoA ligase activity"/>
    <property type="evidence" value="ECO:0007669"/>
    <property type="project" value="UniProtKB-EC"/>
</dbReference>
<dbReference type="GO" id="GO:0030182">
    <property type="term" value="P:neuron differentiation"/>
    <property type="evidence" value="ECO:0007669"/>
    <property type="project" value="TreeGrafter"/>
</dbReference>
<name>A0A368GFU6_ANCCA</name>
<dbReference type="GO" id="GO:0005886">
    <property type="term" value="C:plasma membrane"/>
    <property type="evidence" value="ECO:0007669"/>
    <property type="project" value="TreeGrafter"/>
</dbReference>
<protein>
    <recommendedName>
        <fullName evidence="6">long-chain-fatty-acid--CoA ligase</fullName>
        <ecNumber evidence="6">6.2.1.3</ecNumber>
    </recommendedName>
</protein>
<evidence type="ECO:0000256" key="2">
    <source>
        <dbReference type="ARBA" id="ARBA00022598"/>
    </source>
</evidence>
<dbReference type="PANTHER" id="PTHR43272:SF83">
    <property type="entry name" value="ACYL-COA SYNTHETASE LONG-CHAIN, ISOFORM J"/>
    <property type="match status" value="1"/>
</dbReference>
<evidence type="ECO:0000259" key="7">
    <source>
        <dbReference type="Pfam" id="PF00501"/>
    </source>
</evidence>
<dbReference type="PANTHER" id="PTHR43272">
    <property type="entry name" value="LONG-CHAIN-FATTY-ACID--COA LIGASE"/>
    <property type="match status" value="1"/>
</dbReference>
<gene>
    <name evidence="8" type="ORF">ANCCAN_10755</name>
</gene>
<evidence type="ECO:0000313" key="9">
    <source>
        <dbReference type="Proteomes" id="UP000252519"/>
    </source>
</evidence>
<dbReference type="OrthoDB" id="1700726at2759"/>
<keyword evidence="2" id="KW-0436">Ligase</keyword>
<evidence type="ECO:0000256" key="4">
    <source>
        <dbReference type="ARBA" id="ARBA00022832"/>
    </source>
</evidence>
<dbReference type="EMBL" id="JOJR01000164">
    <property type="protein sequence ID" value="RCN43256.1"/>
    <property type="molecule type" value="Genomic_DNA"/>
</dbReference>
<keyword evidence="4" id="KW-0276">Fatty acid metabolism</keyword>
<evidence type="ECO:0000313" key="8">
    <source>
        <dbReference type="EMBL" id="RCN43256.1"/>
    </source>
</evidence>
<proteinExistence type="inferred from homology"/>
<keyword evidence="3" id="KW-0547">Nucleotide-binding</keyword>
<evidence type="ECO:0000256" key="6">
    <source>
        <dbReference type="ARBA" id="ARBA00026121"/>
    </source>
</evidence>
<keyword evidence="9" id="KW-1185">Reference proteome</keyword>
<keyword evidence="4" id="KW-0443">Lipid metabolism</keyword>
<dbReference type="InterPro" id="IPR000873">
    <property type="entry name" value="AMP-dep_synth/lig_dom"/>
</dbReference>
<feature type="domain" description="AMP-dependent synthetase/ligase" evidence="7">
    <location>
        <begin position="3"/>
        <end position="122"/>
    </location>
</feature>
<evidence type="ECO:0000256" key="1">
    <source>
        <dbReference type="ARBA" id="ARBA00006432"/>
    </source>
</evidence>
<evidence type="ECO:0000256" key="5">
    <source>
        <dbReference type="ARBA" id="ARBA00022840"/>
    </source>
</evidence>
<dbReference type="InterPro" id="IPR042099">
    <property type="entry name" value="ANL_N_sf"/>
</dbReference>
<keyword evidence="5" id="KW-0067">ATP-binding</keyword>
<dbReference type="Pfam" id="PF00501">
    <property type="entry name" value="AMP-binding"/>
    <property type="match status" value="1"/>
</dbReference>
<dbReference type="GO" id="GO:0035336">
    <property type="term" value="P:long-chain fatty-acyl-CoA metabolic process"/>
    <property type="evidence" value="ECO:0007669"/>
    <property type="project" value="TreeGrafter"/>
</dbReference>
<dbReference type="GO" id="GO:0005783">
    <property type="term" value="C:endoplasmic reticulum"/>
    <property type="evidence" value="ECO:0007669"/>
    <property type="project" value="TreeGrafter"/>
</dbReference>
<accession>A0A368GFU6</accession>
<dbReference type="Gene3D" id="3.40.50.12780">
    <property type="entry name" value="N-terminal domain of ligase-like"/>
    <property type="match status" value="1"/>
</dbReference>
<dbReference type="EC" id="6.2.1.3" evidence="6"/>
<evidence type="ECO:0000256" key="3">
    <source>
        <dbReference type="ARBA" id="ARBA00022741"/>
    </source>
</evidence>
<dbReference type="STRING" id="29170.A0A368GFU6"/>
<dbReference type="GO" id="GO:0005811">
    <property type="term" value="C:lipid droplet"/>
    <property type="evidence" value="ECO:0007669"/>
    <property type="project" value="TreeGrafter"/>
</dbReference>